<dbReference type="Proteomes" id="UP000887580">
    <property type="component" value="Unplaced"/>
</dbReference>
<dbReference type="WBParaSite" id="PS1159_v2.g16750.t1">
    <property type="protein sequence ID" value="PS1159_v2.g16750.t1"/>
    <property type="gene ID" value="PS1159_v2.g16750"/>
</dbReference>
<protein>
    <submittedName>
        <fullName evidence="2">Uncharacterized protein</fullName>
    </submittedName>
</protein>
<name>A0AC35FGZ3_9BILA</name>
<evidence type="ECO:0000313" key="2">
    <source>
        <dbReference type="WBParaSite" id="PS1159_v2.g16750.t1"/>
    </source>
</evidence>
<accession>A0AC35FGZ3</accession>
<organism evidence="1 2">
    <name type="scientific">Panagrolaimus sp. PS1159</name>
    <dbReference type="NCBI Taxonomy" id="55785"/>
    <lineage>
        <taxon>Eukaryota</taxon>
        <taxon>Metazoa</taxon>
        <taxon>Ecdysozoa</taxon>
        <taxon>Nematoda</taxon>
        <taxon>Chromadorea</taxon>
        <taxon>Rhabditida</taxon>
        <taxon>Tylenchina</taxon>
        <taxon>Panagrolaimomorpha</taxon>
        <taxon>Panagrolaimoidea</taxon>
        <taxon>Panagrolaimidae</taxon>
        <taxon>Panagrolaimus</taxon>
    </lineage>
</organism>
<sequence length="121" mass="14205">MYKITAYRVTLKKRHQIMENVKVLSFLFTPILIFTFLAPIGPLITIIGVTYKLPAMPYCILHIFYNLPVGIIFLRQILTKKCKYVNSMIKNEVTVKNAMEKNITVKSETETYFQKLNLQWK</sequence>
<proteinExistence type="predicted"/>
<evidence type="ECO:0000313" key="1">
    <source>
        <dbReference type="Proteomes" id="UP000887580"/>
    </source>
</evidence>
<reference evidence="2" key="1">
    <citation type="submission" date="2022-11" db="UniProtKB">
        <authorList>
            <consortium name="WormBaseParasite"/>
        </authorList>
    </citation>
    <scope>IDENTIFICATION</scope>
</reference>